<comment type="function">
    <text evidence="11">Component of the ubiquinol-cytochrome c oxidoreductase, a multisubunit transmembrane complex that is part of the mitochondrial electron transport chain which drives oxidative phosphorylation. The complex plays an important role in the uptake of multiple carbon sources present in different host niches.</text>
</comment>
<evidence type="ECO:0000256" key="10">
    <source>
        <dbReference type="ARBA" id="ARBA00023136"/>
    </source>
</evidence>
<gene>
    <name evidence="12" type="ORF">BCV69DRAFT_285182</name>
</gene>
<dbReference type="Pfam" id="PF02939">
    <property type="entry name" value="UcrQ"/>
    <property type="match status" value="1"/>
</dbReference>
<keyword evidence="4 11" id="KW-0679">Respiratory chain</keyword>
<evidence type="ECO:0000313" key="13">
    <source>
        <dbReference type="Proteomes" id="UP000245942"/>
    </source>
</evidence>
<dbReference type="GO" id="GO:0006122">
    <property type="term" value="P:mitochondrial electron transport, ubiquinol to cytochrome c"/>
    <property type="evidence" value="ECO:0007669"/>
    <property type="project" value="UniProtKB-UniRule"/>
</dbReference>
<comment type="subunit">
    <text evidence="11">Component of the ubiquinol-cytochrome c oxidoreductase (cytochrome b-c1 complex, complex III, CIII), a multisubunit enzyme composed of 3 respiratory subunits cytochrome b, cytochrome c1 and Rieske protein, 2 core protein subunits, and additional low-molecular weight protein subunits. The complex exists as an obligatory dimer and forms supercomplexes (SCs) in the inner mitochondrial membrane with cytochrome c oxidase (complex IV, CIV).</text>
</comment>
<evidence type="ECO:0000313" key="12">
    <source>
        <dbReference type="EMBL" id="PWN18201.1"/>
    </source>
</evidence>
<keyword evidence="5 11" id="KW-0812">Transmembrane</keyword>
<dbReference type="RefSeq" id="XP_025345361.1">
    <property type="nucleotide sequence ID" value="XM_025493312.1"/>
</dbReference>
<dbReference type="InterPro" id="IPR004205">
    <property type="entry name" value="Cyt_bc1_su8"/>
</dbReference>
<sequence>MGGPKQRGIVQYGISSNQQAPMHGALRQYVFYGYKRLMTKLPYWGPILAATYGVIAWGSHRNHYLNSKAGHLEFAEHDE</sequence>
<dbReference type="SUPFAM" id="SSF81508">
    <property type="entry name" value="Ubiquinone-binding protein QP-C of cytochrome bc1 complex (Ubiquinol-cytochrome c reductase)"/>
    <property type="match status" value="1"/>
</dbReference>
<dbReference type="GeneID" id="37015046"/>
<dbReference type="EMBL" id="KZ819337">
    <property type="protein sequence ID" value="PWN18201.1"/>
    <property type="molecule type" value="Genomic_DNA"/>
</dbReference>
<name>A0A316U125_9BASI</name>
<comment type="subcellular location">
    <subcellularLocation>
        <location evidence="1 11">Mitochondrion inner membrane</location>
        <topology evidence="1 11">Single-pass membrane protein</topology>
    </subcellularLocation>
</comment>
<dbReference type="Gene3D" id="1.20.5.210">
    <property type="entry name" value="Cytochrome b-c1 complex subunit 8"/>
    <property type="match status" value="1"/>
</dbReference>
<keyword evidence="7 11" id="KW-0249">Electron transport</keyword>
<keyword evidence="6 11" id="KW-0999">Mitochondrion inner membrane</keyword>
<dbReference type="STRING" id="1684307.A0A316U125"/>
<evidence type="ECO:0000256" key="3">
    <source>
        <dbReference type="ARBA" id="ARBA00022448"/>
    </source>
</evidence>
<dbReference type="PANTHER" id="PTHR12119:SF2">
    <property type="entry name" value="CYTOCHROME B-C1 COMPLEX SUBUNIT 8"/>
    <property type="match status" value="1"/>
</dbReference>
<evidence type="ECO:0000256" key="4">
    <source>
        <dbReference type="ARBA" id="ARBA00022660"/>
    </source>
</evidence>
<keyword evidence="10 11" id="KW-0472">Membrane</keyword>
<dbReference type="PANTHER" id="PTHR12119">
    <property type="entry name" value="UBIQUINOL-CYTOCHROME C REDUCTASE COMPLEX UBIQUINONE-BINDING PROTEIN QP-C"/>
    <property type="match status" value="1"/>
</dbReference>
<keyword evidence="9 11" id="KW-0496">Mitochondrion</keyword>
<accession>A0A316U125</accession>
<dbReference type="InterPro" id="IPR036642">
    <property type="entry name" value="Cyt_bc1_su8_sf"/>
</dbReference>
<evidence type="ECO:0000256" key="11">
    <source>
        <dbReference type="RuleBase" id="RU368118"/>
    </source>
</evidence>
<evidence type="ECO:0000256" key="1">
    <source>
        <dbReference type="ARBA" id="ARBA00004434"/>
    </source>
</evidence>
<keyword evidence="13" id="KW-1185">Reference proteome</keyword>
<dbReference type="GO" id="GO:0045275">
    <property type="term" value="C:respiratory chain complex III"/>
    <property type="evidence" value="ECO:0007669"/>
    <property type="project" value="UniProtKB-UniRule"/>
</dbReference>
<comment type="similarity">
    <text evidence="2 11">Belongs to the UQCRQ/QCR8 family.</text>
</comment>
<evidence type="ECO:0000256" key="7">
    <source>
        <dbReference type="ARBA" id="ARBA00022982"/>
    </source>
</evidence>
<reference evidence="12 13" key="1">
    <citation type="journal article" date="2018" name="Mol. Biol. Evol.">
        <title>Broad Genomic Sampling Reveals a Smut Pathogenic Ancestry of the Fungal Clade Ustilaginomycotina.</title>
        <authorList>
            <person name="Kijpornyongpan T."/>
            <person name="Mondo S.J."/>
            <person name="Barry K."/>
            <person name="Sandor L."/>
            <person name="Lee J."/>
            <person name="Lipzen A."/>
            <person name="Pangilinan J."/>
            <person name="LaButti K."/>
            <person name="Hainaut M."/>
            <person name="Henrissat B."/>
            <person name="Grigoriev I.V."/>
            <person name="Spatafora J.W."/>
            <person name="Aime M.C."/>
        </authorList>
    </citation>
    <scope>NUCLEOTIDE SEQUENCE [LARGE SCALE GENOMIC DNA]</scope>
    <source>
        <strain evidence="12 13">MCA 4718</strain>
    </source>
</reference>
<organism evidence="12 13">
    <name type="scientific">Pseudomicrostroma glucosiphilum</name>
    <dbReference type="NCBI Taxonomy" id="1684307"/>
    <lineage>
        <taxon>Eukaryota</taxon>
        <taxon>Fungi</taxon>
        <taxon>Dikarya</taxon>
        <taxon>Basidiomycota</taxon>
        <taxon>Ustilaginomycotina</taxon>
        <taxon>Exobasidiomycetes</taxon>
        <taxon>Microstromatales</taxon>
        <taxon>Microstromatales incertae sedis</taxon>
        <taxon>Pseudomicrostroma</taxon>
    </lineage>
</organism>
<keyword evidence="8 11" id="KW-1133">Transmembrane helix</keyword>
<evidence type="ECO:0000256" key="2">
    <source>
        <dbReference type="ARBA" id="ARBA00007668"/>
    </source>
</evidence>
<dbReference type="AlphaFoldDB" id="A0A316U125"/>
<keyword evidence="3 11" id="KW-0813">Transport</keyword>
<evidence type="ECO:0000256" key="6">
    <source>
        <dbReference type="ARBA" id="ARBA00022792"/>
    </source>
</evidence>
<feature type="transmembrane region" description="Helical" evidence="11">
    <location>
        <begin position="41"/>
        <end position="58"/>
    </location>
</feature>
<evidence type="ECO:0000256" key="9">
    <source>
        <dbReference type="ARBA" id="ARBA00023128"/>
    </source>
</evidence>
<dbReference type="Proteomes" id="UP000245942">
    <property type="component" value="Unassembled WGS sequence"/>
</dbReference>
<proteinExistence type="inferred from homology"/>
<evidence type="ECO:0000256" key="8">
    <source>
        <dbReference type="ARBA" id="ARBA00022989"/>
    </source>
</evidence>
<dbReference type="GO" id="GO:0005743">
    <property type="term" value="C:mitochondrial inner membrane"/>
    <property type="evidence" value="ECO:0007669"/>
    <property type="project" value="UniProtKB-SubCell"/>
</dbReference>
<evidence type="ECO:0000256" key="5">
    <source>
        <dbReference type="ARBA" id="ARBA00022692"/>
    </source>
</evidence>
<protein>
    <recommendedName>
        <fullName evidence="11">Cytochrome b-c1 complex subunit 8</fullName>
    </recommendedName>
    <alternativeName>
        <fullName evidence="11">Complex III subunit 8</fullName>
    </alternativeName>
</protein>
<dbReference type="OrthoDB" id="6683853at2759"/>